<feature type="non-terminal residue" evidence="1">
    <location>
        <position position="1"/>
    </location>
</feature>
<proteinExistence type="predicted"/>
<organism evidence="1">
    <name type="scientific">Streptomyces sp. SID7499</name>
    <dbReference type="NCBI Taxonomy" id="2706086"/>
    <lineage>
        <taxon>Bacteria</taxon>
        <taxon>Bacillati</taxon>
        <taxon>Actinomycetota</taxon>
        <taxon>Actinomycetes</taxon>
        <taxon>Kitasatosporales</taxon>
        <taxon>Streptomycetaceae</taxon>
        <taxon>Streptomyces</taxon>
    </lineage>
</organism>
<sequence>ARALAAVHEAEHVRWYFTEDRPEHALAQREVDQARARARDAVRSAAPVGEDKDQWFFRAYSKRPGESAHAVNAALLSGRSPAVSNPLTVVALHGHALRPDRRTVRFAEQQHTPSPDA</sequence>
<comment type="caution">
    <text evidence="1">The sequence shown here is derived from an EMBL/GenBank/DDBJ whole genome shotgun (WGS) entry which is preliminary data.</text>
</comment>
<accession>A0A6G3WQT4</accession>
<name>A0A6G3WQT4_9ACTN</name>
<feature type="non-terminal residue" evidence="1">
    <location>
        <position position="117"/>
    </location>
</feature>
<dbReference type="AlphaFoldDB" id="A0A6G3WQT4"/>
<dbReference type="EMBL" id="JAAGMN010001554">
    <property type="protein sequence ID" value="NEE07783.1"/>
    <property type="molecule type" value="Genomic_DNA"/>
</dbReference>
<gene>
    <name evidence="1" type="ORF">G3M58_15145</name>
</gene>
<protein>
    <submittedName>
        <fullName evidence="1">Uncharacterized protein</fullName>
    </submittedName>
</protein>
<evidence type="ECO:0000313" key="1">
    <source>
        <dbReference type="EMBL" id="NEE07783.1"/>
    </source>
</evidence>
<reference evidence="1" key="1">
    <citation type="submission" date="2020-01" db="EMBL/GenBank/DDBJ databases">
        <title>Insect and environment-associated Actinomycetes.</title>
        <authorList>
            <person name="Currrie C."/>
            <person name="Chevrette M."/>
            <person name="Carlson C."/>
            <person name="Stubbendieck R."/>
            <person name="Wendt-Pienkowski E."/>
        </authorList>
    </citation>
    <scope>NUCLEOTIDE SEQUENCE</scope>
    <source>
        <strain evidence="1">SID7499</strain>
    </source>
</reference>